<evidence type="ECO:0000313" key="3">
    <source>
        <dbReference type="Proteomes" id="UP000001542"/>
    </source>
</evidence>
<dbReference type="AlphaFoldDB" id="A2DME6"/>
<sequence>MFSSEGYSRSESDRQAYSSRASDHSKANSDTNRRNYELDPPEELYPRDQVWSPLPGFPGLLIAVDEKGTLVISGPKEYLDVARAQIRQIVYQKLGYDVTNDIRTLQFEEQL</sequence>
<evidence type="ECO:0000256" key="1">
    <source>
        <dbReference type="SAM" id="MobiDB-lite"/>
    </source>
</evidence>
<dbReference type="RefSeq" id="XP_001579359.1">
    <property type="nucleotide sequence ID" value="XM_001579309.1"/>
</dbReference>
<reference evidence="2" key="2">
    <citation type="journal article" date="2007" name="Science">
        <title>Draft genome sequence of the sexually transmitted pathogen Trichomonas vaginalis.</title>
        <authorList>
            <person name="Carlton J.M."/>
            <person name="Hirt R.P."/>
            <person name="Silva J.C."/>
            <person name="Delcher A.L."/>
            <person name="Schatz M."/>
            <person name="Zhao Q."/>
            <person name="Wortman J.R."/>
            <person name="Bidwell S.L."/>
            <person name="Alsmark U.C.M."/>
            <person name="Besteiro S."/>
            <person name="Sicheritz-Ponten T."/>
            <person name="Noel C.J."/>
            <person name="Dacks J.B."/>
            <person name="Foster P.G."/>
            <person name="Simillion C."/>
            <person name="Van de Peer Y."/>
            <person name="Miranda-Saavedra D."/>
            <person name="Barton G.J."/>
            <person name="Westrop G.D."/>
            <person name="Mueller S."/>
            <person name="Dessi D."/>
            <person name="Fiori P.L."/>
            <person name="Ren Q."/>
            <person name="Paulsen I."/>
            <person name="Zhang H."/>
            <person name="Bastida-Corcuera F.D."/>
            <person name="Simoes-Barbosa A."/>
            <person name="Brown M.T."/>
            <person name="Hayes R.D."/>
            <person name="Mukherjee M."/>
            <person name="Okumura C.Y."/>
            <person name="Schneider R."/>
            <person name="Smith A.J."/>
            <person name="Vanacova S."/>
            <person name="Villalvazo M."/>
            <person name="Haas B.J."/>
            <person name="Pertea M."/>
            <person name="Feldblyum T.V."/>
            <person name="Utterback T.R."/>
            <person name="Shu C.L."/>
            <person name="Osoegawa K."/>
            <person name="de Jong P.J."/>
            <person name="Hrdy I."/>
            <person name="Horvathova L."/>
            <person name="Zubacova Z."/>
            <person name="Dolezal P."/>
            <person name="Malik S.B."/>
            <person name="Logsdon J.M. Jr."/>
            <person name="Henze K."/>
            <person name="Gupta A."/>
            <person name="Wang C.C."/>
            <person name="Dunne R.L."/>
            <person name="Upcroft J.A."/>
            <person name="Upcroft P."/>
            <person name="White O."/>
            <person name="Salzberg S.L."/>
            <person name="Tang P."/>
            <person name="Chiu C.-H."/>
            <person name="Lee Y.-S."/>
            <person name="Embley T.M."/>
            <person name="Coombs G.H."/>
            <person name="Mottram J.C."/>
            <person name="Tachezy J."/>
            <person name="Fraser-Liggett C.M."/>
            <person name="Johnson P.J."/>
        </authorList>
    </citation>
    <scope>NUCLEOTIDE SEQUENCE [LARGE SCALE GENOMIC DNA]</scope>
    <source>
        <strain evidence="2">G3</strain>
    </source>
</reference>
<gene>
    <name evidence="2" type="ORF">TVAG_045750</name>
</gene>
<dbReference type="KEGG" id="tva:5463859"/>
<dbReference type="VEuPathDB" id="TrichDB:TVAG_045750"/>
<name>A2DME6_TRIV3</name>
<accession>A2DME6</accession>
<dbReference type="EMBL" id="DS113219">
    <property type="protein sequence ID" value="EAY18373.1"/>
    <property type="molecule type" value="Genomic_DNA"/>
</dbReference>
<proteinExistence type="predicted"/>
<protein>
    <submittedName>
        <fullName evidence="2">Uncharacterized protein</fullName>
    </submittedName>
</protein>
<keyword evidence="3" id="KW-1185">Reference proteome</keyword>
<dbReference type="InParanoid" id="A2DME6"/>
<organism evidence="2 3">
    <name type="scientific">Trichomonas vaginalis (strain ATCC PRA-98 / G3)</name>
    <dbReference type="NCBI Taxonomy" id="412133"/>
    <lineage>
        <taxon>Eukaryota</taxon>
        <taxon>Metamonada</taxon>
        <taxon>Parabasalia</taxon>
        <taxon>Trichomonadida</taxon>
        <taxon>Trichomonadidae</taxon>
        <taxon>Trichomonas</taxon>
    </lineage>
</organism>
<reference evidence="2" key="1">
    <citation type="submission" date="2006-10" db="EMBL/GenBank/DDBJ databases">
        <authorList>
            <person name="Amadeo P."/>
            <person name="Zhao Q."/>
            <person name="Wortman J."/>
            <person name="Fraser-Liggett C."/>
            <person name="Carlton J."/>
        </authorList>
    </citation>
    <scope>NUCLEOTIDE SEQUENCE</scope>
    <source>
        <strain evidence="2">G3</strain>
    </source>
</reference>
<dbReference type="Proteomes" id="UP000001542">
    <property type="component" value="Unassembled WGS sequence"/>
</dbReference>
<evidence type="ECO:0000313" key="2">
    <source>
        <dbReference type="EMBL" id="EAY18373.1"/>
    </source>
</evidence>
<dbReference type="VEuPathDB" id="TrichDB:TVAGG3_0604690"/>
<feature type="compositionally biased region" description="Basic and acidic residues" evidence="1">
    <location>
        <begin position="21"/>
        <end position="37"/>
    </location>
</feature>
<feature type="region of interest" description="Disordered" evidence="1">
    <location>
        <begin position="1"/>
        <end position="44"/>
    </location>
</feature>